<gene>
    <name evidence="2" type="ORF">METZ01_LOCUS319495</name>
</gene>
<evidence type="ECO:0000259" key="1">
    <source>
        <dbReference type="Pfam" id="PF11967"/>
    </source>
</evidence>
<organism evidence="2">
    <name type="scientific">marine metagenome</name>
    <dbReference type="NCBI Taxonomy" id="408172"/>
    <lineage>
        <taxon>unclassified sequences</taxon>
        <taxon>metagenomes</taxon>
        <taxon>ecological metagenomes</taxon>
    </lineage>
</organism>
<protein>
    <recommendedName>
        <fullName evidence="1">DNA replication/recombination mediator RecO N-terminal domain-containing protein</fullName>
    </recommendedName>
</protein>
<dbReference type="Pfam" id="PF11967">
    <property type="entry name" value="RecO_N"/>
    <property type="match status" value="1"/>
</dbReference>
<feature type="domain" description="DNA replication/recombination mediator RecO N-terminal" evidence="1">
    <location>
        <begin position="1"/>
        <end position="72"/>
    </location>
</feature>
<reference evidence="2" key="1">
    <citation type="submission" date="2018-05" db="EMBL/GenBank/DDBJ databases">
        <authorList>
            <person name="Lanie J.A."/>
            <person name="Ng W.-L."/>
            <person name="Kazmierczak K.M."/>
            <person name="Andrzejewski T.M."/>
            <person name="Davidsen T.M."/>
            <person name="Wayne K.J."/>
            <person name="Tettelin H."/>
            <person name="Glass J.I."/>
            <person name="Rusch D."/>
            <person name="Podicherti R."/>
            <person name="Tsui H.-C.T."/>
            <person name="Winkler M.E."/>
        </authorList>
    </citation>
    <scope>NUCLEOTIDE SEQUENCE</scope>
</reference>
<evidence type="ECO:0000313" key="2">
    <source>
        <dbReference type="EMBL" id="SVC66641.1"/>
    </source>
</evidence>
<dbReference type="AlphaFoldDB" id="A0A382P477"/>
<accession>A0A382P477</accession>
<name>A0A382P477_9ZZZZ</name>
<dbReference type="EMBL" id="UINC01103898">
    <property type="protein sequence ID" value="SVC66641.1"/>
    <property type="molecule type" value="Genomic_DNA"/>
</dbReference>
<proteinExistence type="predicted"/>
<dbReference type="InterPro" id="IPR022572">
    <property type="entry name" value="DNA_rep/recomb_RecO_N"/>
</dbReference>
<sequence>MQTKKFGILLYRKAIKENDLFVKILSKDDQIITGIVYGGNSSKKKNIYQIGYYLNLILVKKNSNSPYTINAEIENPLLGPIINDKYKLFCLLSLISLTNFSIVEGQTIKGIFSCVDDFINDLISKHKWIVLYCKWLFKLLKVIGYEIDYKSNSKNKYFDVNLLKFTHIKQNNSFAFPHDFLAGKKKTEYKYLEIIFLIFEYIFKNHHLINLNNNLPDSYISFKKLILNYLSKNQ</sequence>